<dbReference type="GO" id="GO:0008270">
    <property type="term" value="F:zinc ion binding"/>
    <property type="evidence" value="ECO:0007669"/>
    <property type="project" value="UniProtKB-KW"/>
</dbReference>
<dbReference type="Pfam" id="PF21717">
    <property type="entry name" value="DTX3L_a-b"/>
    <property type="match status" value="1"/>
</dbReference>
<dbReference type="SMART" id="SM00184">
    <property type="entry name" value="RING"/>
    <property type="match status" value="1"/>
</dbReference>
<dbReference type="Gene3D" id="3.30.40.10">
    <property type="entry name" value="Zinc/RING finger domain, C3HC4 (zinc finger)"/>
    <property type="match status" value="1"/>
</dbReference>
<evidence type="ECO:0000256" key="7">
    <source>
        <dbReference type="ARBA" id="ARBA00022833"/>
    </source>
</evidence>
<evidence type="ECO:0000256" key="5">
    <source>
        <dbReference type="ARBA" id="ARBA00022723"/>
    </source>
</evidence>
<dbReference type="InterPro" id="IPR048418">
    <property type="entry name" value="DTX3L_a/b_dom"/>
</dbReference>
<comment type="caution">
    <text evidence="11">The sequence shown here is derived from an EMBL/GenBank/DDBJ whole genome shotgun (WGS) entry which is preliminary data.</text>
</comment>
<dbReference type="InterPro" id="IPR039398">
    <property type="entry name" value="Deltex_fam"/>
</dbReference>
<dbReference type="Pfam" id="PF21718">
    <property type="entry name" value="KH_DTX3L"/>
    <property type="match status" value="2"/>
</dbReference>
<dbReference type="Pfam" id="PF23222">
    <property type="entry name" value="RRM_PARP14_1"/>
    <property type="match status" value="1"/>
</dbReference>
<dbReference type="InterPro" id="IPR039396">
    <property type="entry name" value="Deltex_C"/>
</dbReference>
<dbReference type="GO" id="GO:0007219">
    <property type="term" value="P:Notch signaling pathway"/>
    <property type="evidence" value="ECO:0007669"/>
    <property type="project" value="InterPro"/>
</dbReference>
<keyword evidence="12" id="KW-1185">Reference proteome</keyword>
<dbReference type="Pfam" id="PF13923">
    <property type="entry name" value="zf-C3HC4_2"/>
    <property type="match status" value="1"/>
</dbReference>
<evidence type="ECO:0000259" key="10">
    <source>
        <dbReference type="PROSITE" id="PS50089"/>
    </source>
</evidence>
<dbReference type="InterPro" id="IPR001841">
    <property type="entry name" value="Znf_RING"/>
</dbReference>
<dbReference type="PANTHER" id="PTHR12622">
    <property type="entry name" value="DELTEX-RELATED"/>
    <property type="match status" value="1"/>
</dbReference>
<dbReference type="AlphaFoldDB" id="A0A7K5D3S8"/>
<dbReference type="EC" id="2.3.2.27" evidence="9"/>
<dbReference type="Gene3D" id="3.30.70.330">
    <property type="match status" value="1"/>
</dbReference>
<comment type="pathway">
    <text evidence="2 9">Protein modification; protein ubiquitination.</text>
</comment>
<keyword evidence="4 9" id="KW-0808">Transferase</keyword>
<evidence type="ECO:0000313" key="12">
    <source>
        <dbReference type="Proteomes" id="UP000525089"/>
    </source>
</evidence>
<comment type="subcellular location">
    <subcellularLocation>
        <location evidence="9">Cytoplasm</location>
    </subcellularLocation>
</comment>
<proteinExistence type="inferred from homology"/>
<keyword evidence="6 8" id="KW-0863">Zinc-finger</keyword>
<dbReference type="PROSITE" id="PS50089">
    <property type="entry name" value="ZF_RING_2"/>
    <property type="match status" value="1"/>
</dbReference>
<dbReference type="InterPro" id="IPR017907">
    <property type="entry name" value="Znf_RING_CS"/>
</dbReference>
<feature type="domain" description="RING-type" evidence="10">
    <location>
        <begin position="568"/>
        <end position="607"/>
    </location>
</feature>
<dbReference type="GO" id="GO:0005737">
    <property type="term" value="C:cytoplasm"/>
    <property type="evidence" value="ECO:0007669"/>
    <property type="project" value="UniProtKB-SubCell"/>
</dbReference>
<dbReference type="Gene3D" id="3.30.390.130">
    <property type="match status" value="1"/>
</dbReference>
<evidence type="ECO:0000256" key="3">
    <source>
        <dbReference type="ARBA" id="ARBA00009413"/>
    </source>
</evidence>
<dbReference type="GO" id="GO:0016567">
    <property type="term" value="P:protein ubiquitination"/>
    <property type="evidence" value="ECO:0007669"/>
    <property type="project" value="UniProtKB-UniRule"/>
</dbReference>
<feature type="non-terminal residue" evidence="11">
    <location>
        <position position="1"/>
    </location>
</feature>
<evidence type="ECO:0000256" key="6">
    <source>
        <dbReference type="ARBA" id="ARBA00022771"/>
    </source>
</evidence>
<dbReference type="Pfam" id="PF18102">
    <property type="entry name" value="DTC"/>
    <property type="match status" value="1"/>
</dbReference>
<keyword evidence="9" id="KW-0963">Cytoplasm</keyword>
<dbReference type="EMBL" id="VYXB01003933">
    <property type="protein sequence ID" value="NWS14874.1"/>
    <property type="molecule type" value="Genomic_DNA"/>
</dbReference>
<evidence type="ECO:0000256" key="1">
    <source>
        <dbReference type="ARBA" id="ARBA00000900"/>
    </source>
</evidence>
<gene>
    <name evidence="11" type="primary">Dtx3l_0</name>
    <name evidence="11" type="ORF">PACMIN_R00464</name>
</gene>
<dbReference type="GO" id="GO:0016874">
    <property type="term" value="F:ligase activity"/>
    <property type="evidence" value="ECO:0007669"/>
    <property type="project" value="UniProtKB-KW"/>
</dbReference>
<dbReference type="InterPro" id="IPR039399">
    <property type="entry name" value="Deltex_C_sf"/>
</dbReference>
<feature type="non-terminal residue" evidence="11">
    <location>
        <position position="747"/>
    </location>
</feature>
<dbReference type="PROSITE" id="PS00518">
    <property type="entry name" value="ZF_RING_1"/>
    <property type="match status" value="1"/>
</dbReference>
<name>A0A7K5D3S8_9TYRA</name>
<dbReference type="GO" id="GO:0061630">
    <property type="term" value="F:ubiquitin protein ligase activity"/>
    <property type="evidence" value="ECO:0007669"/>
    <property type="project" value="UniProtKB-UniRule"/>
</dbReference>
<evidence type="ECO:0000256" key="4">
    <source>
        <dbReference type="ARBA" id="ARBA00022679"/>
    </source>
</evidence>
<keyword evidence="7 9" id="KW-0862">Zinc</keyword>
<dbReference type="InterPro" id="IPR048409">
    <property type="entry name" value="DTX3L_KH-like"/>
</dbReference>
<comment type="catalytic activity">
    <reaction evidence="1 9">
        <text>S-ubiquitinyl-[E2 ubiquitin-conjugating enzyme]-L-cysteine + [acceptor protein]-L-lysine = [E2 ubiquitin-conjugating enzyme]-L-cysteine + N(6)-ubiquitinyl-[acceptor protein]-L-lysine.</text>
        <dbReference type="EC" id="2.3.2.27"/>
    </reaction>
</comment>
<dbReference type="InterPro" id="IPR012677">
    <property type="entry name" value="Nucleotide-bd_a/b_plait_sf"/>
</dbReference>
<evidence type="ECO:0000256" key="2">
    <source>
        <dbReference type="ARBA" id="ARBA00004906"/>
    </source>
</evidence>
<organism evidence="11 12">
    <name type="scientific">Pachyramphus minor</name>
    <dbReference type="NCBI Taxonomy" id="369605"/>
    <lineage>
        <taxon>Eukaryota</taxon>
        <taxon>Metazoa</taxon>
        <taxon>Chordata</taxon>
        <taxon>Craniata</taxon>
        <taxon>Vertebrata</taxon>
        <taxon>Euteleostomi</taxon>
        <taxon>Archelosauria</taxon>
        <taxon>Archosauria</taxon>
        <taxon>Dinosauria</taxon>
        <taxon>Saurischia</taxon>
        <taxon>Theropoda</taxon>
        <taxon>Coelurosauria</taxon>
        <taxon>Aves</taxon>
        <taxon>Neognathae</taxon>
        <taxon>Neoaves</taxon>
        <taxon>Telluraves</taxon>
        <taxon>Australaves</taxon>
        <taxon>Passeriformes</taxon>
        <taxon>Tyrannidae</taxon>
        <taxon>Pachyramphus</taxon>
    </lineage>
</organism>
<sequence length="747" mass="84580">RAAGAIMAAAPLLVRLSPAPDPGEKAIRKLQAYFQSGKRSGGGECKVRAGPQPGTYWVDFHEERDKKSVESRMNHVLEMGTKLLKIVIQPGEGDWSNSHVTAQASASYDVPASPVLPQQEQWAANGRGDTAREVLTKKIFLTVSATLNANMFSKEQMKKITIMCPNLKRERNPDIDGFEKLTGDFTDIEKAYHYFEAILAGNDTNRDFSHSESQNSLKDENGLNTEEMNDLTVMTALYEYFIHTRKKEINELHERFGVHVRSKDSHDGTTSIYLTSDKSPALLQAASDFFISTFQRSVGDLKQEKIPITNSYPLGETIMKLNERFSNLLAKVEGNHFLLRGPESEILAAKRFLAKEGKNSQAEKSVKVSSILYKYRDEIAVDASVFKLLETVLKKEFENIEDNFDTRIEIKHNAYDQKVLILFRPKIQTSDMSSHATESFINAFQSASAMLREKVIRLKLSEDQKKTLNMLLKEKQLEDLHVILKEKEDKLILSGLLDHLYAAEKHIMNLLNIEDSTQTKNKAPLSSDLRSQEATGALKKKYNFRQKNYLTFEREAKAKTEEKDNDECPICMDRIKNKETLRKCKHAFCKSCIDQAMAIKQVCPVCNTVYGVMKGDQPEGTMSTTQMVSSLPGYEYCGTIEINYNMKGGVQTSNHPNPGQPYQSTHRRAYLPDNVEGRKILELLRRAFDQKLIFTVGQSRTTGAQNVITWNDIHHKTRMTGGPTNFGYPDPEYLERVRSELKAKGIE</sequence>
<dbReference type="Proteomes" id="UP000525089">
    <property type="component" value="Unassembled WGS sequence"/>
</dbReference>
<evidence type="ECO:0000256" key="9">
    <source>
        <dbReference type="RuleBase" id="RU367105"/>
    </source>
</evidence>
<evidence type="ECO:0000256" key="8">
    <source>
        <dbReference type="PROSITE-ProRule" id="PRU00175"/>
    </source>
</evidence>
<accession>A0A7K5D3S8</accession>
<dbReference type="CDD" id="cd09633">
    <property type="entry name" value="Deltex_C"/>
    <property type="match status" value="1"/>
</dbReference>
<keyword evidence="5 9" id="KW-0479">Metal-binding</keyword>
<dbReference type="SUPFAM" id="SSF57850">
    <property type="entry name" value="RING/U-box"/>
    <property type="match status" value="1"/>
</dbReference>
<keyword evidence="11" id="KW-0436">Ligase</keyword>
<comment type="similarity">
    <text evidence="3 9">Belongs to the Deltex family.</text>
</comment>
<protein>
    <recommendedName>
        <fullName evidence="9">E3 ubiquitin-protein ligase</fullName>
        <ecNumber evidence="9">2.3.2.27</ecNumber>
    </recommendedName>
</protein>
<dbReference type="UniPathway" id="UPA00143"/>
<reference evidence="11 12" key="1">
    <citation type="submission" date="2019-09" db="EMBL/GenBank/DDBJ databases">
        <title>Bird 10,000 Genomes (B10K) Project - Family phase.</title>
        <authorList>
            <person name="Zhang G."/>
        </authorList>
    </citation>
    <scope>NUCLEOTIDE SEQUENCE [LARGE SCALE GENOMIC DNA]</scope>
    <source>
        <strain evidence="11">B10K-DU-001-72</strain>
        <tissue evidence="11">Muscle</tissue>
    </source>
</reference>
<dbReference type="InterPro" id="IPR057051">
    <property type="entry name" value="PARP14_RPM_1"/>
</dbReference>
<dbReference type="InterPro" id="IPR013083">
    <property type="entry name" value="Znf_RING/FYVE/PHD"/>
</dbReference>
<evidence type="ECO:0000313" key="11">
    <source>
        <dbReference type="EMBL" id="NWS14874.1"/>
    </source>
</evidence>